<evidence type="ECO:0000313" key="1">
    <source>
        <dbReference type="EMBL" id="CAD7281541.1"/>
    </source>
</evidence>
<evidence type="ECO:0000313" key="2">
    <source>
        <dbReference type="Proteomes" id="UP000678499"/>
    </source>
</evidence>
<gene>
    <name evidence="1" type="ORF">NMOB1V02_LOCUS9185</name>
</gene>
<reference evidence="1" key="1">
    <citation type="submission" date="2020-11" db="EMBL/GenBank/DDBJ databases">
        <authorList>
            <person name="Tran Van P."/>
        </authorList>
    </citation>
    <scope>NUCLEOTIDE SEQUENCE</scope>
</reference>
<dbReference type="EMBL" id="CAJPEX010002949">
    <property type="protein sequence ID" value="CAG0921693.1"/>
    <property type="molecule type" value="Genomic_DNA"/>
</dbReference>
<organism evidence="1">
    <name type="scientific">Notodromas monacha</name>
    <dbReference type="NCBI Taxonomy" id="399045"/>
    <lineage>
        <taxon>Eukaryota</taxon>
        <taxon>Metazoa</taxon>
        <taxon>Ecdysozoa</taxon>
        <taxon>Arthropoda</taxon>
        <taxon>Crustacea</taxon>
        <taxon>Oligostraca</taxon>
        <taxon>Ostracoda</taxon>
        <taxon>Podocopa</taxon>
        <taxon>Podocopida</taxon>
        <taxon>Cypridocopina</taxon>
        <taxon>Cypridoidea</taxon>
        <taxon>Cyprididae</taxon>
        <taxon>Notodromas</taxon>
    </lineage>
</organism>
<name>A0A7R9GGG9_9CRUS</name>
<sequence>MTTEFKGVSALASKVLPKLTLTRVLSWTKKERGRPCRGLSGSPKRLLFGGRETGRVISGSYKFFSGILEIDMPFISKVASRSSEAIPPFSLRTAFAVTTFLSEVAAVDKNDGIDNELMAATLGIIDLSISRILKGKLGFGKKKDEKMDFSS</sequence>
<dbReference type="Proteomes" id="UP000678499">
    <property type="component" value="Unassembled WGS sequence"/>
</dbReference>
<dbReference type="AlphaFoldDB" id="A0A7R9GGG9"/>
<protein>
    <submittedName>
        <fullName evidence="1">Uncharacterized protein</fullName>
    </submittedName>
</protein>
<keyword evidence="2" id="KW-1185">Reference proteome</keyword>
<accession>A0A7R9GGG9</accession>
<proteinExistence type="predicted"/>
<dbReference type="EMBL" id="OA884986">
    <property type="protein sequence ID" value="CAD7281541.1"/>
    <property type="molecule type" value="Genomic_DNA"/>
</dbReference>